<dbReference type="GO" id="GO:1990904">
    <property type="term" value="C:ribonucleoprotein complex"/>
    <property type="evidence" value="ECO:0007669"/>
    <property type="project" value="UniProtKB-KW"/>
</dbReference>
<keyword evidence="2 6" id="KW-0699">rRNA-binding</keyword>
<dbReference type="EMBL" id="PDPS01000040">
    <property type="protein sequence ID" value="PID55936.1"/>
    <property type="molecule type" value="Genomic_DNA"/>
</dbReference>
<dbReference type="FunFam" id="3.30.70.330:FF:000001">
    <property type="entry name" value="50S ribosomal protein L23"/>
    <property type="match status" value="1"/>
</dbReference>
<dbReference type="GO" id="GO:0005840">
    <property type="term" value="C:ribosome"/>
    <property type="evidence" value="ECO:0007669"/>
    <property type="project" value="UniProtKB-KW"/>
</dbReference>
<dbReference type="GO" id="GO:0003735">
    <property type="term" value="F:structural constituent of ribosome"/>
    <property type="evidence" value="ECO:0007669"/>
    <property type="project" value="InterPro"/>
</dbReference>
<comment type="similarity">
    <text evidence="1 6">Belongs to the universal ribosomal protein uL23 family.</text>
</comment>
<evidence type="ECO:0000256" key="1">
    <source>
        <dbReference type="ARBA" id="ARBA00006700"/>
    </source>
</evidence>
<keyword evidence="3 6" id="KW-0694">RNA-binding</keyword>
<dbReference type="Gene3D" id="3.30.70.330">
    <property type="match status" value="1"/>
</dbReference>
<protein>
    <recommendedName>
        <fullName evidence="6">Large ribosomal subunit protein uL23</fullName>
    </recommendedName>
</protein>
<organism evidence="7 8">
    <name type="scientific">candidate division KSB3 bacterium</name>
    <dbReference type="NCBI Taxonomy" id="2044937"/>
    <lineage>
        <taxon>Bacteria</taxon>
        <taxon>candidate division KSB3</taxon>
    </lineage>
</organism>
<evidence type="ECO:0000256" key="5">
    <source>
        <dbReference type="ARBA" id="ARBA00023274"/>
    </source>
</evidence>
<dbReference type="NCBIfam" id="NF004363">
    <property type="entry name" value="PRK05738.2-4"/>
    <property type="match status" value="1"/>
</dbReference>
<gene>
    <name evidence="6" type="primary">rplW</name>
    <name evidence="7" type="ORF">CSB45_13345</name>
</gene>
<evidence type="ECO:0000256" key="4">
    <source>
        <dbReference type="ARBA" id="ARBA00022980"/>
    </source>
</evidence>
<evidence type="ECO:0000313" key="8">
    <source>
        <dbReference type="Proteomes" id="UP000229740"/>
    </source>
</evidence>
<dbReference type="InterPro" id="IPR012677">
    <property type="entry name" value="Nucleotide-bd_a/b_plait_sf"/>
</dbReference>
<dbReference type="InterPro" id="IPR012678">
    <property type="entry name" value="Ribosomal_uL23/eL15/eS24_sf"/>
</dbReference>
<sequence>MKDVYSVLKRPLFTEKNDRLKERFNKFAFEVEMKANKIEIRQAVEQIFGVSVVKVNTMRVHGKVKRRGRSVGRRPDWKKAIVTLKEGDTIPIWS</sequence>
<reference evidence="7 8" key="1">
    <citation type="submission" date="2017-10" db="EMBL/GenBank/DDBJ databases">
        <title>Novel microbial diversity and functional potential in the marine mammal oral microbiome.</title>
        <authorList>
            <person name="Dudek N.K."/>
            <person name="Sun C.L."/>
            <person name="Burstein D."/>
            <person name="Kantor R.S."/>
            <person name="Aliaga Goltsman D.S."/>
            <person name="Bik E.M."/>
            <person name="Thomas B.C."/>
            <person name="Banfield J.F."/>
            <person name="Relman D.A."/>
        </authorList>
    </citation>
    <scope>NUCLEOTIDE SEQUENCE [LARGE SCALE GENOMIC DNA]</scope>
    <source>
        <strain evidence="7">DOLZORAL124_49_17</strain>
    </source>
</reference>
<evidence type="ECO:0000313" key="7">
    <source>
        <dbReference type="EMBL" id="PID55936.1"/>
    </source>
</evidence>
<evidence type="ECO:0000256" key="3">
    <source>
        <dbReference type="ARBA" id="ARBA00022884"/>
    </source>
</evidence>
<keyword evidence="5 6" id="KW-0687">Ribonucleoprotein</keyword>
<comment type="function">
    <text evidence="6">One of the early assembly proteins it binds 23S rRNA. One of the proteins that surrounds the polypeptide exit tunnel on the outside of the ribosome. Forms the main docking site for trigger factor binding to the ribosome.</text>
</comment>
<proteinExistence type="inferred from homology"/>
<comment type="caution">
    <text evidence="7">The sequence shown here is derived from an EMBL/GenBank/DDBJ whole genome shotgun (WGS) entry which is preliminary data.</text>
</comment>
<keyword evidence="4 6" id="KW-0689">Ribosomal protein</keyword>
<dbReference type="SUPFAM" id="SSF54189">
    <property type="entry name" value="Ribosomal proteins S24e, L23 and L15e"/>
    <property type="match status" value="1"/>
</dbReference>
<evidence type="ECO:0000256" key="6">
    <source>
        <dbReference type="HAMAP-Rule" id="MF_01369"/>
    </source>
</evidence>
<accession>A0A2G6E1I2</accession>
<dbReference type="Proteomes" id="UP000229740">
    <property type="component" value="Unassembled WGS sequence"/>
</dbReference>
<dbReference type="Pfam" id="PF00276">
    <property type="entry name" value="Ribosomal_L23"/>
    <property type="match status" value="1"/>
</dbReference>
<name>A0A2G6E1I2_9BACT</name>
<dbReference type="GO" id="GO:0019843">
    <property type="term" value="F:rRNA binding"/>
    <property type="evidence" value="ECO:0007669"/>
    <property type="project" value="UniProtKB-UniRule"/>
</dbReference>
<dbReference type="PANTHER" id="PTHR11620">
    <property type="entry name" value="60S RIBOSOMAL PROTEIN L23A"/>
    <property type="match status" value="1"/>
</dbReference>
<comment type="subunit">
    <text evidence="6">Part of the 50S ribosomal subunit. Contacts protein L29, and trigger factor when it is bound to the ribosome.</text>
</comment>
<dbReference type="AlphaFoldDB" id="A0A2G6E1I2"/>
<dbReference type="NCBIfam" id="NF004359">
    <property type="entry name" value="PRK05738.1-3"/>
    <property type="match status" value="1"/>
</dbReference>
<dbReference type="InterPro" id="IPR013025">
    <property type="entry name" value="Ribosomal_uL23-like"/>
</dbReference>
<dbReference type="NCBIfam" id="NF004366">
    <property type="entry name" value="PRK05738.3-2"/>
    <property type="match status" value="1"/>
</dbReference>
<dbReference type="GO" id="GO:0006412">
    <property type="term" value="P:translation"/>
    <property type="evidence" value="ECO:0007669"/>
    <property type="project" value="UniProtKB-UniRule"/>
</dbReference>
<dbReference type="HAMAP" id="MF_01369_B">
    <property type="entry name" value="Ribosomal_uL23_B"/>
    <property type="match status" value="1"/>
</dbReference>
<evidence type="ECO:0000256" key="2">
    <source>
        <dbReference type="ARBA" id="ARBA00022730"/>
    </source>
</evidence>